<evidence type="ECO:0000256" key="1">
    <source>
        <dbReference type="SAM" id="MobiDB-lite"/>
    </source>
</evidence>
<dbReference type="Proteomes" id="UP001219525">
    <property type="component" value="Unassembled WGS sequence"/>
</dbReference>
<feature type="region of interest" description="Disordered" evidence="1">
    <location>
        <begin position="87"/>
        <end position="108"/>
    </location>
</feature>
<sequence>MSATLFAVYYLASRCPYAVSTQLSLDGGSESALFSVAWSATGLANTSHTLFLSMPRGGQFIVVHGFTYAAHLLLYLYTVNNGSAAAPSSSVSTETPVTTSAKLAGDTTARSRTRTIEIALGIPLGIPLGLVVLIGATAPCDSTRGAPGAGSGAVRPVTPLFPLSLPVETDITPFARAPLSIKRASHAPPGLRPVSPDETIVTVDAVPATMRGEQAATLEENLHAPVPPAYSEM</sequence>
<name>A0AAD6VEN3_9AGAR</name>
<dbReference type="EMBL" id="JARJCW010000027">
    <property type="protein sequence ID" value="KAJ7210780.1"/>
    <property type="molecule type" value="Genomic_DNA"/>
</dbReference>
<protein>
    <submittedName>
        <fullName evidence="2">Uncharacterized protein</fullName>
    </submittedName>
</protein>
<evidence type="ECO:0000313" key="2">
    <source>
        <dbReference type="EMBL" id="KAJ7210780.1"/>
    </source>
</evidence>
<keyword evidence="3" id="KW-1185">Reference proteome</keyword>
<dbReference type="AlphaFoldDB" id="A0AAD6VEN3"/>
<organism evidence="2 3">
    <name type="scientific">Mycena pura</name>
    <dbReference type="NCBI Taxonomy" id="153505"/>
    <lineage>
        <taxon>Eukaryota</taxon>
        <taxon>Fungi</taxon>
        <taxon>Dikarya</taxon>
        <taxon>Basidiomycota</taxon>
        <taxon>Agaricomycotina</taxon>
        <taxon>Agaricomycetes</taxon>
        <taxon>Agaricomycetidae</taxon>
        <taxon>Agaricales</taxon>
        <taxon>Marasmiineae</taxon>
        <taxon>Mycenaceae</taxon>
        <taxon>Mycena</taxon>
    </lineage>
</organism>
<gene>
    <name evidence="2" type="ORF">GGX14DRAFT_565384</name>
</gene>
<proteinExistence type="predicted"/>
<accession>A0AAD6VEN3</accession>
<evidence type="ECO:0000313" key="3">
    <source>
        <dbReference type="Proteomes" id="UP001219525"/>
    </source>
</evidence>
<reference evidence="2" key="1">
    <citation type="submission" date="2023-03" db="EMBL/GenBank/DDBJ databases">
        <title>Massive genome expansion in bonnet fungi (Mycena s.s.) driven by repeated elements and novel gene families across ecological guilds.</title>
        <authorList>
            <consortium name="Lawrence Berkeley National Laboratory"/>
            <person name="Harder C.B."/>
            <person name="Miyauchi S."/>
            <person name="Viragh M."/>
            <person name="Kuo A."/>
            <person name="Thoen E."/>
            <person name="Andreopoulos B."/>
            <person name="Lu D."/>
            <person name="Skrede I."/>
            <person name="Drula E."/>
            <person name="Henrissat B."/>
            <person name="Morin E."/>
            <person name="Kohler A."/>
            <person name="Barry K."/>
            <person name="LaButti K."/>
            <person name="Morin E."/>
            <person name="Salamov A."/>
            <person name="Lipzen A."/>
            <person name="Mereny Z."/>
            <person name="Hegedus B."/>
            <person name="Baldrian P."/>
            <person name="Stursova M."/>
            <person name="Weitz H."/>
            <person name="Taylor A."/>
            <person name="Grigoriev I.V."/>
            <person name="Nagy L.G."/>
            <person name="Martin F."/>
            <person name="Kauserud H."/>
        </authorList>
    </citation>
    <scope>NUCLEOTIDE SEQUENCE</scope>
    <source>
        <strain evidence="2">9144</strain>
    </source>
</reference>
<feature type="compositionally biased region" description="Low complexity" evidence="1">
    <location>
        <begin position="87"/>
        <end position="101"/>
    </location>
</feature>
<comment type="caution">
    <text evidence="2">The sequence shown here is derived from an EMBL/GenBank/DDBJ whole genome shotgun (WGS) entry which is preliminary data.</text>
</comment>